<evidence type="ECO:0000256" key="3">
    <source>
        <dbReference type="ARBA" id="ARBA00011901"/>
    </source>
</evidence>
<dbReference type="InterPro" id="IPR051206">
    <property type="entry name" value="NAMLAA_amidase_2"/>
</dbReference>
<evidence type="ECO:0000256" key="7">
    <source>
        <dbReference type="ARBA" id="ARBA00023316"/>
    </source>
</evidence>
<dbReference type="GO" id="GO:0030435">
    <property type="term" value="P:sporulation resulting in formation of a cellular spore"/>
    <property type="evidence" value="ECO:0007669"/>
    <property type="project" value="UniProtKB-KW"/>
</dbReference>
<comment type="catalytic activity">
    <reaction evidence="1">
        <text>Hydrolyzes the link between N-acetylmuramoyl residues and L-amino acid residues in certain cell-wall glycopeptides.</text>
        <dbReference type="EC" id="3.5.1.28"/>
    </reaction>
</comment>
<keyword evidence="7" id="KW-0961">Cell wall biogenesis/degradation</keyword>
<dbReference type="SUPFAM" id="SSF110997">
    <property type="entry name" value="Sporulation related repeat"/>
    <property type="match status" value="1"/>
</dbReference>
<dbReference type="GO" id="GO:0071555">
    <property type="term" value="P:cell wall organization"/>
    <property type="evidence" value="ECO:0007669"/>
    <property type="project" value="UniProtKB-KW"/>
</dbReference>
<keyword evidence="6" id="KW-0178">Competence</keyword>
<feature type="domain" description="SPOR" evidence="8">
    <location>
        <begin position="183"/>
        <end position="262"/>
    </location>
</feature>
<evidence type="ECO:0000256" key="1">
    <source>
        <dbReference type="ARBA" id="ARBA00001561"/>
    </source>
</evidence>
<evidence type="ECO:0000256" key="2">
    <source>
        <dbReference type="ARBA" id="ARBA00007553"/>
    </source>
</evidence>
<dbReference type="InterPro" id="IPR002502">
    <property type="entry name" value="Amidase_domain"/>
</dbReference>
<dbReference type="Gene3D" id="3.40.80.10">
    <property type="entry name" value="Peptidoglycan recognition protein-like"/>
    <property type="match status" value="1"/>
</dbReference>
<evidence type="ECO:0000313" key="10">
    <source>
        <dbReference type="Proteomes" id="UP000487649"/>
    </source>
</evidence>
<dbReference type="GO" id="GO:0008745">
    <property type="term" value="F:N-acetylmuramoyl-L-alanine amidase activity"/>
    <property type="evidence" value="ECO:0007669"/>
    <property type="project" value="UniProtKB-EC"/>
</dbReference>
<dbReference type="GO" id="GO:0030420">
    <property type="term" value="P:establishment of competence for transformation"/>
    <property type="evidence" value="ECO:0007669"/>
    <property type="project" value="UniProtKB-KW"/>
</dbReference>
<dbReference type="GO" id="GO:0009254">
    <property type="term" value="P:peptidoglycan turnover"/>
    <property type="evidence" value="ECO:0007669"/>
    <property type="project" value="TreeGrafter"/>
</dbReference>
<dbReference type="EC" id="3.5.1.28" evidence="3"/>
<evidence type="ECO:0000256" key="4">
    <source>
        <dbReference type="ARBA" id="ARBA00022801"/>
    </source>
</evidence>
<dbReference type="InterPro" id="IPR036505">
    <property type="entry name" value="Amidase/PGRP_sf"/>
</dbReference>
<dbReference type="GO" id="GO:0042834">
    <property type="term" value="F:peptidoglycan binding"/>
    <property type="evidence" value="ECO:0007669"/>
    <property type="project" value="InterPro"/>
</dbReference>
<dbReference type="CDD" id="cd06583">
    <property type="entry name" value="PGRP"/>
    <property type="match status" value="1"/>
</dbReference>
<reference evidence="9 10" key="1">
    <citation type="journal article" date="2019" name="Nat. Med.">
        <title>A library of human gut bacterial isolates paired with longitudinal multiomics data enables mechanistic microbiome research.</title>
        <authorList>
            <person name="Poyet M."/>
            <person name="Groussin M."/>
            <person name="Gibbons S.M."/>
            <person name="Avila-Pacheco J."/>
            <person name="Jiang X."/>
            <person name="Kearney S.M."/>
            <person name="Perrotta A.R."/>
            <person name="Berdy B."/>
            <person name="Zhao S."/>
            <person name="Lieberman T.D."/>
            <person name="Swanson P.K."/>
            <person name="Smith M."/>
            <person name="Roesemann S."/>
            <person name="Alexander J.E."/>
            <person name="Rich S.A."/>
            <person name="Livny J."/>
            <person name="Vlamakis H."/>
            <person name="Clish C."/>
            <person name="Bullock K."/>
            <person name="Deik A."/>
            <person name="Scott J."/>
            <person name="Pierce K.A."/>
            <person name="Xavier R.J."/>
            <person name="Alm E.J."/>
        </authorList>
    </citation>
    <scope>NUCLEOTIDE SEQUENCE [LARGE SCALE GENOMIC DNA]</scope>
    <source>
        <strain evidence="9 10">BIOML-A198</strain>
    </source>
</reference>
<gene>
    <name evidence="9" type="ORF">GMA92_05115</name>
</gene>
<keyword evidence="5" id="KW-0749">Sporulation</keyword>
<dbReference type="Gene3D" id="3.30.70.1070">
    <property type="entry name" value="Sporulation related repeat"/>
    <property type="match status" value="1"/>
</dbReference>
<evidence type="ECO:0000313" key="9">
    <source>
        <dbReference type="EMBL" id="MTK20818.1"/>
    </source>
</evidence>
<dbReference type="SMART" id="SM00644">
    <property type="entry name" value="Ami_2"/>
    <property type="match status" value="1"/>
</dbReference>
<dbReference type="PROSITE" id="PS51724">
    <property type="entry name" value="SPOR"/>
    <property type="match status" value="1"/>
</dbReference>
<evidence type="ECO:0000259" key="8">
    <source>
        <dbReference type="PROSITE" id="PS51724"/>
    </source>
</evidence>
<dbReference type="InterPro" id="IPR007730">
    <property type="entry name" value="SPOR-like_dom"/>
</dbReference>
<comment type="caution">
    <text evidence="9">The sequence shown here is derived from an EMBL/GenBank/DDBJ whole genome shotgun (WGS) entry which is preliminary data.</text>
</comment>
<evidence type="ECO:0000256" key="6">
    <source>
        <dbReference type="ARBA" id="ARBA00023287"/>
    </source>
</evidence>
<dbReference type="GO" id="GO:0009253">
    <property type="term" value="P:peptidoglycan catabolic process"/>
    <property type="evidence" value="ECO:0007669"/>
    <property type="project" value="InterPro"/>
</dbReference>
<keyword evidence="4" id="KW-0378">Hydrolase</keyword>
<dbReference type="AlphaFoldDB" id="A0A9X5AMZ8"/>
<organism evidence="9 10">
    <name type="scientific">Turicibacter sanguinis</name>
    <dbReference type="NCBI Taxonomy" id="154288"/>
    <lineage>
        <taxon>Bacteria</taxon>
        <taxon>Bacillati</taxon>
        <taxon>Bacillota</taxon>
        <taxon>Erysipelotrichia</taxon>
        <taxon>Erysipelotrichales</taxon>
        <taxon>Turicibacteraceae</taxon>
        <taxon>Turicibacter</taxon>
    </lineage>
</organism>
<name>A0A9X5AMZ8_9FIRM</name>
<accession>A0A9X5AMZ8</accession>
<dbReference type="Proteomes" id="UP000487649">
    <property type="component" value="Unassembled WGS sequence"/>
</dbReference>
<evidence type="ECO:0000256" key="5">
    <source>
        <dbReference type="ARBA" id="ARBA00022969"/>
    </source>
</evidence>
<dbReference type="SUPFAM" id="SSF55846">
    <property type="entry name" value="N-acetylmuramoyl-L-alanine amidase-like"/>
    <property type="match status" value="1"/>
</dbReference>
<comment type="similarity">
    <text evidence="2">Belongs to the N-acetylmuramoyl-L-alanine amidase 2 family.</text>
</comment>
<dbReference type="PANTHER" id="PTHR30417:SF11">
    <property type="entry name" value="N-ACETYLMURAMOYL-L-ALANINE AMIDASE XLYA"/>
    <property type="match status" value="1"/>
</dbReference>
<dbReference type="Pfam" id="PF05036">
    <property type="entry name" value="SPOR"/>
    <property type="match status" value="1"/>
</dbReference>
<protein>
    <recommendedName>
        <fullName evidence="3">N-acetylmuramoyl-L-alanine amidase</fullName>
        <ecNumber evidence="3">3.5.1.28</ecNumber>
    </recommendedName>
</protein>
<proteinExistence type="inferred from homology"/>
<sequence>MNKVPTVKKVKLDGSKYSIKCPHYRDPKGIVVHNTYNDAPAANEVAYMQRRTDKVSFHAAIDDKEVVEGLPFERSCYASGDGENGDGNRNYLQFEICYSKSGGAKYNQAEENAVWYIAKVMNDYEFPMSELKKHQDFSGKNCPHRILEEKRWESFVDRVRWCREQLKNETVAEVKPTETPTPSTDETWYQVVVGSYLGKNKANEIKAKLESQGYKGVWIDVVTVNNQTYYRVICGSYQERTNAELIKAKLDKFYTGVWINVK</sequence>
<dbReference type="Pfam" id="PF01510">
    <property type="entry name" value="Amidase_2"/>
    <property type="match status" value="1"/>
</dbReference>
<dbReference type="PANTHER" id="PTHR30417">
    <property type="entry name" value="N-ACETYLMURAMOYL-L-ALANINE AMIDASE AMID"/>
    <property type="match status" value="1"/>
</dbReference>
<dbReference type="EMBL" id="WMQE01000008">
    <property type="protein sequence ID" value="MTK20818.1"/>
    <property type="molecule type" value="Genomic_DNA"/>
</dbReference>
<dbReference type="InterPro" id="IPR036680">
    <property type="entry name" value="SPOR-like_sf"/>
</dbReference>